<comment type="similarity">
    <text evidence="7">Belongs to the NAD-dependent DNA ligase family. LigB subfamily.</text>
</comment>
<dbReference type="InterPro" id="IPR033136">
    <property type="entry name" value="DNA_ligase_CS"/>
</dbReference>
<dbReference type="PIRSF" id="PIRSF001604">
    <property type="entry name" value="LigA"/>
    <property type="match status" value="1"/>
</dbReference>
<dbReference type="Pfam" id="PF03120">
    <property type="entry name" value="OB_DNA_ligase"/>
    <property type="match status" value="1"/>
</dbReference>
<evidence type="ECO:0000313" key="10">
    <source>
        <dbReference type="EMBL" id="KPX17111.1"/>
    </source>
</evidence>
<evidence type="ECO:0000256" key="4">
    <source>
        <dbReference type="ARBA" id="ARBA00023027"/>
    </source>
</evidence>
<comment type="function">
    <text evidence="7">Catalyzes the formation of phosphodiester linkages between 5'-phosphoryl and 3'-hydroxyl groups in double-stranded DNA using NAD as a coenzyme and as the energy source for the reaction.</text>
</comment>
<comment type="caution">
    <text evidence="10">The sequence shown here is derived from an EMBL/GenBank/DDBJ whole genome shotgun (WGS) entry which is preliminary data.</text>
</comment>
<dbReference type="PANTHER" id="PTHR47810">
    <property type="entry name" value="DNA LIGASE"/>
    <property type="match status" value="1"/>
</dbReference>
<dbReference type="Gene3D" id="1.10.150.20">
    <property type="entry name" value="5' to 3' exonuclease, C-terminal subdomain"/>
    <property type="match status" value="1"/>
</dbReference>
<dbReference type="HAMAP" id="MF_01587">
    <property type="entry name" value="DNA_ligase_B"/>
    <property type="match status" value="1"/>
</dbReference>
<reference evidence="10 11" key="1">
    <citation type="submission" date="2015-09" db="EMBL/GenBank/DDBJ databases">
        <title>Genome announcement of multiple Pseudomonas syringae strains.</title>
        <authorList>
            <person name="Thakur S."/>
            <person name="Wang P.W."/>
            <person name="Gong Y."/>
            <person name="Weir B.S."/>
            <person name="Guttman D.S."/>
        </authorList>
    </citation>
    <scope>NUCLEOTIDE SEQUENCE [LARGE SCALE GENOMIC DNA]</scope>
    <source>
        <strain evidence="10 11">ICMP9150</strain>
    </source>
</reference>
<dbReference type="InterPro" id="IPR001679">
    <property type="entry name" value="DNA_ligase"/>
</dbReference>
<dbReference type="InterPro" id="IPR013840">
    <property type="entry name" value="DNAligase_N"/>
</dbReference>
<dbReference type="Gene3D" id="2.40.50.140">
    <property type="entry name" value="Nucleic acid-binding proteins"/>
    <property type="match status" value="1"/>
</dbReference>
<organism evidence="10 11">
    <name type="scientific">Pseudomonas amygdali pv. dendropanacis</name>
    <dbReference type="NCBI Taxonomy" id="235272"/>
    <lineage>
        <taxon>Bacteria</taxon>
        <taxon>Pseudomonadati</taxon>
        <taxon>Pseudomonadota</taxon>
        <taxon>Gammaproteobacteria</taxon>
        <taxon>Pseudomonadales</taxon>
        <taxon>Pseudomonadaceae</taxon>
        <taxon>Pseudomonas</taxon>
        <taxon>Pseudomonas amygdali</taxon>
    </lineage>
</organism>
<evidence type="ECO:0000256" key="5">
    <source>
        <dbReference type="ARBA" id="ARBA00023204"/>
    </source>
</evidence>
<dbReference type="InterPro" id="IPR004150">
    <property type="entry name" value="NAD_DNA_ligase_OB"/>
</dbReference>
<dbReference type="GO" id="GO:0006260">
    <property type="term" value="P:DNA replication"/>
    <property type="evidence" value="ECO:0007669"/>
    <property type="project" value="UniProtKB-KW"/>
</dbReference>
<keyword evidence="5 7" id="KW-0234">DNA repair</keyword>
<dbReference type="SUPFAM" id="SSF56091">
    <property type="entry name" value="DNA ligase/mRNA capping enzyme, catalytic domain"/>
    <property type="match status" value="1"/>
</dbReference>
<keyword evidence="8" id="KW-0732">Signal</keyword>
<dbReference type="Gene3D" id="1.10.287.610">
    <property type="entry name" value="Helix hairpin bin"/>
    <property type="match status" value="1"/>
</dbReference>
<dbReference type="InterPro" id="IPR013839">
    <property type="entry name" value="DNAligase_adenylation"/>
</dbReference>
<dbReference type="GO" id="GO:0003911">
    <property type="term" value="F:DNA ligase (NAD+) activity"/>
    <property type="evidence" value="ECO:0007669"/>
    <property type="project" value="UniProtKB-UniRule"/>
</dbReference>
<comment type="catalytic activity">
    <reaction evidence="6 7">
        <text>NAD(+) + (deoxyribonucleotide)n-3'-hydroxyl + 5'-phospho-(deoxyribonucleotide)m = (deoxyribonucleotide)n+m + AMP + beta-nicotinamide D-nucleotide.</text>
        <dbReference type="EC" id="6.5.1.2"/>
    </reaction>
</comment>
<dbReference type="SUPFAM" id="SSF50249">
    <property type="entry name" value="Nucleic acid-binding proteins"/>
    <property type="match status" value="1"/>
</dbReference>
<name>A0A0N8RDB3_PSEA0</name>
<dbReference type="InterPro" id="IPR050326">
    <property type="entry name" value="NAD_dep_DNA_ligaseB"/>
</dbReference>
<evidence type="ECO:0000256" key="7">
    <source>
        <dbReference type="HAMAP-Rule" id="MF_01587"/>
    </source>
</evidence>
<keyword evidence="4 7" id="KW-0520">NAD</keyword>
<evidence type="ECO:0000256" key="6">
    <source>
        <dbReference type="ARBA" id="ARBA00034005"/>
    </source>
</evidence>
<dbReference type="PATRIC" id="fig|235272.12.peg.5218"/>
<evidence type="ECO:0000256" key="8">
    <source>
        <dbReference type="SAM" id="SignalP"/>
    </source>
</evidence>
<dbReference type="Proteomes" id="UP000050346">
    <property type="component" value="Unassembled WGS sequence"/>
</dbReference>
<dbReference type="Gene3D" id="3.30.470.30">
    <property type="entry name" value="DNA ligase/mRNA capping enzyme"/>
    <property type="match status" value="1"/>
</dbReference>
<dbReference type="EMBL" id="LJQG01000219">
    <property type="protein sequence ID" value="KPX17111.1"/>
    <property type="molecule type" value="Genomic_DNA"/>
</dbReference>
<evidence type="ECO:0000256" key="2">
    <source>
        <dbReference type="ARBA" id="ARBA00022705"/>
    </source>
</evidence>
<dbReference type="InterPro" id="IPR012340">
    <property type="entry name" value="NA-bd_OB-fold"/>
</dbReference>
<dbReference type="SUPFAM" id="SSF47781">
    <property type="entry name" value="RuvA domain 2-like"/>
    <property type="match status" value="1"/>
</dbReference>
<dbReference type="SMART" id="SM00532">
    <property type="entry name" value="LIGANc"/>
    <property type="match status" value="1"/>
</dbReference>
<evidence type="ECO:0000313" key="11">
    <source>
        <dbReference type="Proteomes" id="UP000050346"/>
    </source>
</evidence>
<dbReference type="NCBIfam" id="NF005987">
    <property type="entry name" value="PRK08097.1"/>
    <property type="match status" value="1"/>
</dbReference>
<feature type="domain" description="NAD-dependent DNA ligase N-terminal" evidence="9">
    <location>
        <begin position="32"/>
        <end position="430"/>
    </location>
</feature>
<sequence length="561" mass="62264">MLPTIRLMTCALLFLLPGLGHASQCPDWPAAKARSEVTNLQQQMAAWDDSYHRQGISHIPDELYDQARQKLNLWRSCFAVSTPEADPLKTAVGPLPHPVAHTGVNKLADESSVKDWLKGRNDLWIQPKVDGVAVTLVYEKGQLVQAISRGDGRKGQDWTSQARLIKAIPQHLSHHDSLILQGELYWRLTDHIQATSGSVNARSKVAGMLARQTISPQQADAIGLFVWDWPNGPTDMAQRLAGLQAMGFEGSEAYTHSLENHVQAARWREHWYRNPLPFATDGVIMRQGQRPPIQRWQASAPYWIAAWKHPYAQALAEVRKVSFNIGRSGRITPVLELTPVRLDDRTVSRISTGSLQRWQTLDIRPGDQVAVSLAGLTIPRLDGVISRAAERVEMITPQADDFHELSCWQATPGCESQFRARLIWLSGKKGLALPGVGPGTWDKLIENGQIESLLDWMTLNHAELANIPGFAERSSAKLLASLQTARERPFQTWLKAIGLPPTGSATLPDNWQELAGRSVEQWQAEPGIGPGRAAKLRSFFQAPEVQALSYQLQAQGISGFK</sequence>
<feature type="signal peptide" evidence="8">
    <location>
        <begin position="1"/>
        <end position="22"/>
    </location>
</feature>
<evidence type="ECO:0000256" key="3">
    <source>
        <dbReference type="ARBA" id="ARBA00022763"/>
    </source>
</evidence>
<proteinExistence type="inferred from homology"/>
<dbReference type="EC" id="6.5.1.2" evidence="7"/>
<protein>
    <recommendedName>
        <fullName evidence="7">DNA ligase B</fullName>
        <ecNumber evidence="7">6.5.1.2</ecNumber>
    </recommendedName>
    <alternativeName>
        <fullName evidence="7">Polydeoxyribonucleotide synthase [NAD(+)] B</fullName>
    </alternativeName>
</protein>
<dbReference type="PANTHER" id="PTHR47810:SF1">
    <property type="entry name" value="DNA LIGASE B"/>
    <property type="match status" value="1"/>
</dbReference>
<accession>A0A0N8RDB3</accession>
<dbReference type="PROSITE" id="PS01056">
    <property type="entry name" value="DNA_LIGASE_N2"/>
    <property type="match status" value="1"/>
</dbReference>
<keyword evidence="1 7" id="KW-0436">Ligase</keyword>
<evidence type="ECO:0000259" key="9">
    <source>
        <dbReference type="SMART" id="SM00532"/>
    </source>
</evidence>
<dbReference type="GO" id="GO:0006281">
    <property type="term" value="P:DNA repair"/>
    <property type="evidence" value="ECO:0007669"/>
    <property type="project" value="UniProtKB-KW"/>
</dbReference>
<dbReference type="InterPro" id="IPR010994">
    <property type="entry name" value="RuvA_2-like"/>
</dbReference>
<dbReference type="AlphaFoldDB" id="A0A0N8RDB3"/>
<evidence type="ECO:0000256" key="1">
    <source>
        <dbReference type="ARBA" id="ARBA00022598"/>
    </source>
</evidence>
<feature type="chain" id="PRO_5009791245" description="DNA ligase B" evidence="8">
    <location>
        <begin position="23"/>
        <end position="561"/>
    </location>
</feature>
<feature type="active site" description="N6-AMP-lysine intermediate" evidence="7">
    <location>
        <position position="128"/>
    </location>
</feature>
<dbReference type="RefSeq" id="WP_044322827.1">
    <property type="nucleotide sequence ID" value="NZ_JYHG01000001.1"/>
</dbReference>
<keyword evidence="2 7" id="KW-0235">DNA replication</keyword>
<keyword evidence="3 7" id="KW-0227">DNA damage</keyword>
<dbReference type="InterPro" id="IPR020923">
    <property type="entry name" value="DNA_ligase_B"/>
</dbReference>
<dbReference type="Pfam" id="PF01653">
    <property type="entry name" value="DNA_ligase_aden"/>
    <property type="match status" value="1"/>
</dbReference>
<gene>
    <name evidence="7" type="primary">ligB</name>
    <name evidence="10" type="ORF">ALO71_03862</name>
</gene>